<evidence type="ECO:0000313" key="3">
    <source>
        <dbReference type="Proteomes" id="UP000266723"/>
    </source>
</evidence>
<evidence type="ECO:0000256" key="1">
    <source>
        <dbReference type="SAM" id="MobiDB-lite"/>
    </source>
</evidence>
<name>A0ABQ7F4A3_BRACR</name>
<proteinExistence type="predicted"/>
<dbReference type="EMBL" id="QGKV02000297">
    <property type="protein sequence ID" value="KAF3610010.1"/>
    <property type="molecule type" value="Genomic_DNA"/>
</dbReference>
<comment type="caution">
    <text evidence="2">The sequence shown here is derived from an EMBL/GenBank/DDBJ whole genome shotgun (WGS) entry which is preliminary data.</text>
</comment>
<feature type="region of interest" description="Disordered" evidence="1">
    <location>
        <begin position="1"/>
        <end position="59"/>
    </location>
</feature>
<sequence length="110" mass="11997">MSNTNQNRRPSFTSSTESSMRKRHGPSSSSVKPISNTAVMAKKRAPLGNITNQKNESQIPNSSVDFVLTNSRAVGSSVEWLITGRLVNDWGSLETCLFVTYSCGDGRLTD</sequence>
<feature type="compositionally biased region" description="Polar residues" evidence="1">
    <location>
        <begin position="49"/>
        <end position="59"/>
    </location>
</feature>
<reference evidence="2 3" key="1">
    <citation type="journal article" date="2020" name="BMC Genomics">
        <title>Intraspecific diversification of the crop wild relative Brassica cretica Lam. using demographic model selection.</title>
        <authorList>
            <person name="Kioukis A."/>
            <person name="Michalopoulou V.A."/>
            <person name="Briers L."/>
            <person name="Pirintsos S."/>
            <person name="Studholme D.J."/>
            <person name="Pavlidis P."/>
            <person name="Sarris P.F."/>
        </authorList>
    </citation>
    <scope>NUCLEOTIDE SEQUENCE [LARGE SCALE GENOMIC DNA]</scope>
    <source>
        <strain evidence="3">cv. PFS-1207/04</strain>
    </source>
</reference>
<dbReference type="Proteomes" id="UP000266723">
    <property type="component" value="Unassembled WGS sequence"/>
</dbReference>
<accession>A0ABQ7F4A3</accession>
<protein>
    <submittedName>
        <fullName evidence="2">Uncharacterized protein</fullName>
    </submittedName>
</protein>
<feature type="compositionally biased region" description="Polar residues" evidence="1">
    <location>
        <begin position="1"/>
        <end position="18"/>
    </location>
</feature>
<organism evidence="2 3">
    <name type="scientific">Brassica cretica</name>
    <name type="common">Mustard</name>
    <dbReference type="NCBI Taxonomy" id="69181"/>
    <lineage>
        <taxon>Eukaryota</taxon>
        <taxon>Viridiplantae</taxon>
        <taxon>Streptophyta</taxon>
        <taxon>Embryophyta</taxon>
        <taxon>Tracheophyta</taxon>
        <taxon>Spermatophyta</taxon>
        <taxon>Magnoliopsida</taxon>
        <taxon>eudicotyledons</taxon>
        <taxon>Gunneridae</taxon>
        <taxon>Pentapetalae</taxon>
        <taxon>rosids</taxon>
        <taxon>malvids</taxon>
        <taxon>Brassicales</taxon>
        <taxon>Brassicaceae</taxon>
        <taxon>Brassiceae</taxon>
        <taxon>Brassica</taxon>
    </lineage>
</organism>
<feature type="compositionally biased region" description="Polar residues" evidence="1">
    <location>
        <begin position="26"/>
        <end position="38"/>
    </location>
</feature>
<gene>
    <name evidence="2" type="ORF">DY000_02047965</name>
</gene>
<evidence type="ECO:0000313" key="2">
    <source>
        <dbReference type="EMBL" id="KAF3610010.1"/>
    </source>
</evidence>
<keyword evidence="3" id="KW-1185">Reference proteome</keyword>